<dbReference type="AlphaFoldDB" id="A0A7W6HAY2"/>
<dbReference type="RefSeq" id="WP_183206085.1">
    <property type="nucleotide sequence ID" value="NZ_JAAAMM010000001.1"/>
</dbReference>
<keyword evidence="2" id="KW-1185">Reference proteome</keyword>
<organism evidence="1 2">
    <name type="scientific">Aurantimonas endophytica</name>
    <dbReference type="NCBI Taxonomy" id="1522175"/>
    <lineage>
        <taxon>Bacteria</taxon>
        <taxon>Pseudomonadati</taxon>
        <taxon>Pseudomonadota</taxon>
        <taxon>Alphaproteobacteria</taxon>
        <taxon>Hyphomicrobiales</taxon>
        <taxon>Aurantimonadaceae</taxon>
        <taxon>Aurantimonas</taxon>
    </lineage>
</organism>
<dbReference type="EMBL" id="JACIEM010000001">
    <property type="protein sequence ID" value="MBB4001573.1"/>
    <property type="molecule type" value="Genomic_DNA"/>
</dbReference>
<reference evidence="1 2" key="1">
    <citation type="submission" date="2020-08" db="EMBL/GenBank/DDBJ databases">
        <title>Genomic Encyclopedia of Type Strains, Phase IV (KMG-IV): sequencing the most valuable type-strain genomes for metagenomic binning, comparative biology and taxonomic classification.</title>
        <authorList>
            <person name="Goeker M."/>
        </authorList>
    </citation>
    <scope>NUCLEOTIDE SEQUENCE [LARGE SCALE GENOMIC DNA]</scope>
    <source>
        <strain evidence="1 2">DSM 103570</strain>
    </source>
</reference>
<comment type="caution">
    <text evidence="1">The sequence shown here is derived from an EMBL/GenBank/DDBJ whole genome shotgun (WGS) entry which is preliminary data.</text>
</comment>
<evidence type="ECO:0000313" key="1">
    <source>
        <dbReference type="EMBL" id="MBB4001573.1"/>
    </source>
</evidence>
<protein>
    <submittedName>
        <fullName evidence="1">Uncharacterized protein</fullName>
    </submittedName>
</protein>
<dbReference type="Proteomes" id="UP000588647">
    <property type="component" value="Unassembled WGS sequence"/>
</dbReference>
<sequence length="73" mass="8298">MKSLSRQTGKPATSCRALIGKWLKSSRDDCRVVLTKIRQAEVDRIADPVPWIGEAIKPAWSTDPVERQMRQSF</sequence>
<evidence type="ECO:0000313" key="2">
    <source>
        <dbReference type="Proteomes" id="UP000588647"/>
    </source>
</evidence>
<proteinExistence type="predicted"/>
<name>A0A7W6HAY2_9HYPH</name>
<gene>
    <name evidence="1" type="ORF">GGR03_000620</name>
</gene>
<accession>A0A7W6HAY2</accession>